<keyword evidence="5" id="KW-0949">S-adenosyl-L-methionine</keyword>
<accession>A0AAP7DC97</accession>
<keyword evidence="3" id="KW-0673">Quorum sensing</keyword>
<evidence type="ECO:0000256" key="5">
    <source>
        <dbReference type="ARBA" id="ARBA00022691"/>
    </source>
</evidence>
<comment type="similarity">
    <text evidence="1">Belongs to the LuxM / VanM family.</text>
</comment>
<evidence type="ECO:0000256" key="4">
    <source>
        <dbReference type="ARBA" id="ARBA00022679"/>
    </source>
</evidence>
<dbReference type="InterPro" id="IPR035304">
    <property type="entry name" value="AHL_synthase"/>
</dbReference>
<name>A0AAP7DC97_9VIBR</name>
<gene>
    <name evidence="8" type="ORF">F0238_00165</name>
</gene>
<evidence type="ECO:0000313" key="8">
    <source>
        <dbReference type="EMBL" id="NOJ21130.1"/>
    </source>
</evidence>
<dbReference type="Pfam" id="PF17327">
    <property type="entry name" value="AHL_synthase"/>
    <property type="match status" value="1"/>
</dbReference>
<comment type="catalytic activity">
    <reaction evidence="7">
        <text>a fatty acyl-[ACP] + S-adenosyl-L-methionine = an N-acyl-L-homoserine lactone + S-methyl-5'-thioadenosine + holo-[ACP] + H(+)</text>
        <dbReference type="Rhea" id="RHEA:10096"/>
        <dbReference type="Rhea" id="RHEA-COMP:9685"/>
        <dbReference type="Rhea" id="RHEA-COMP:14125"/>
        <dbReference type="ChEBI" id="CHEBI:15378"/>
        <dbReference type="ChEBI" id="CHEBI:17509"/>
        <dbReference type="ChEBI" id="CHEBI:55474"/>
        <dbReference type="ChEBI" id="CHEBI:59789"/>
        <dbReference type="ChEBI" id="CHEBI:64479"/>
        <dbReference type="ChEBI" id="CHEBI:138651"/>
        <dbReference type="EC" id="2.3.1.184"/>
    </reaction>
</comment>
<dbReference type="Proteomes" id="UP000576645">
    <property type="component" value="Unassembled WGS sequence"/>
</dbReference>
<proteinExistence type="inferred from homology"/>
<comment type="caution">
    <text evidence="8">The sequence shown here is derived from an EMBL/GenBank/DDBJ whole genome shotgun (WGS) entry which is preliminary data.</text>
</comment>
<dbReference type="AlphaFoldDB" id="A0AAP7DC97"/>
<dbReference type="EC" id="2.3.1.184" evidence="2"/>
<evidence type="ECO:0000256" key="2">
    <source>
        <dbReference type="ARBA" id="ARBA00012340"/>
    </source>
</evidence>
<organism evidence="8 9">
    <name type="scientific">Vibrio coralliilyticus</name>
    <dbReference type="NCBI Taxonomy" id="190893"/>
    <lineage>
        <taxon>Bacteria</taxon>
        <taxon>Pseudomonadati</taxon>
        <taxon>Pseudomonadota</taxon>
        <taxon>Gammaproteobacteria</taxon>
        <taxon>Vibrionales</taxon>
        <taxon>Vibrionaceae</taxon>
        <taxon>Vibrio</taxon>
    </lineage>
</organism>
<dbReference type="EMBL" id="VTXP01000001">
    <property type="protein sequence ID" value="NOJ21130.1"/>
    <property type="molecule type" value="Genomic_DNA"/>
</dbReference>
<dbReference type="GO" id="GO:0009372">
    <property type="term" value="P:quorum sensing"/>
    <property type="evidence" value="ECO:0007669"/>
    <property type="project" value="UniProtKB-KW"/>
</dbReference>
<keyword evidence="6" id="KW-0071">Autoinducer synthesis</keyword>
<evidence type="ECO:0000256" key="6">
    <source>
        <dbReference type="ARBA" id="ARBA00022929"/>
    </source>
</evidence>
<sequence>MSLDFHLDLLSSKNLTIKEKKQALVDLVLRHFSNKQREELFLSVTNFRKKQLVTLFPEYRLRSLSTLFELIDYHDFIKKYPSSFPENIRNLEYQASCYYSHWLDFWCQCEIEAIKKNSPTFNKINSGDKLSFEDNDYTCMLVDKVEDSGLIVKMPGHANVMSLKDAITLSNLEQFIQDEKWYEMLPLLSLSQQGKHFILYKNNPTEPYPTLVASALVQDWVNQASWLSYTPQFTSNKWKFCLPKQAYYEFSRHQLFDTPAFPSCYSLSEFDHHFKLALSKPEQVCEVLRLAVNGSTQQKLYFLYLAQKKLMSLMQQKGYKFGFTVIEQVFMLNYYQSIGENAYFHAGYCDINDDHKITYRGFWNFEKMAVALNNTKFREYKRAVFSQKQLCSLNE</sequence>
<keyword evidence="4" id="KW-0808">Transferase</keyword>
<evidence type="ECO:0000256" key="7">
    <source>
        <dbReference type="ARBA" id="ARBA00048576"/>
    </source>
</evidence>
<evidence type="ECO:0000256" key="3">
    <source>
        <dbReference type="ARBA" id="ARBA00022654"/>
    </source>
</evidence>
<evidence type="ECO:0000256" key="1">
    <source>
        <dbReference type="ARBA" id="ARBA00009683"/>
    </source>
</evidence>
<dbReference type="RefSeq" id="WP_171351471.1">
    <property type="nucleotide sequence ID" value="NZ_VTXP01000001.1"/>
</dbReference>
<dbReference type="GO" id="GO:0061579">
    <property type="term" value="F:N-acyl homoserine lactone synthase activity"/>
    <property type="evidence" value="ECO:0007669"/>
    <property type="project" value="UniProtKB-EC"/>
</dbReference>
<reference evidence="8 9" key="1">
    <citation type="submission" date="2019-09" db="EMBL/GenBank/DDBJ databases">
        <title>Draft genome sequencing and comparative genomics of hatchery-associated Vibrios.</title>
        <authorList>
            <person name="Kehlet-Delgado H."/>
            <person name="Mueller R.S."/>
        </authorList>
    </citation>
    <scope>NUCLEOTIDE SEQUENCE [LARGE SCALE GENOMIC DNA]</scope>
    <source>
        <strain evidence="8 9">09-121-3</strain>
    </source>
</reference>
<evidence type="ECO:0000313" key="9">
    <source>
        <dbReference type="Proteomes" id="UP000576645"/>
    </source>
</evidence>
<protein>
    <recommendedName>
        <fullName evidence="2">acyl-homoserine-lactone synthase</fullName>
        <ecNumber evidence="2">2.3.1.184</ecNumber>
    </recommendedName>
</protein>